<proteinExistence type="predicted"/>
<dbReference type="WBParaSite" id="PDA_v2.g26883.t1">
    <property type="protein sequence ID" value="PDA_v2.g26883.t1"/>
    <property type="gene ID" value="PDA_v2.g26883"/>
</dbReference>
<feature type="chain" id="PRO_5036745587" evidence="1">
    <location>
        <begin position="28"/>
        <end position="127"/>
    </location>
</feature>
<name>A0A914Q769_9BILA</name>
<reference evidence="3" key="1">
    <citation type="submission" date="2022-11" db="UniProtKB">
        <authorList>
            <consortium name="WormBaseParasite"/>
        </authorList>
    </citation>
    <scope>IDENTIFICATION</scope>
</reference>
<dbReference type="AlphaFoldDB" id="A0A914Q769"/>
<sequence length="127" mass="14383">MFCRSFLLSTFIIFAVIFVSNLNATKCNNFQLKKDVITQEPHDGEECIGCTGYVCKINDGKILVGSACTETVKEICQQKWDDSLIQKIAKNDGLEVVNGKYFVHSCQEDYCNTVHWLHDYFSINSLG</sequence>
<keyword evidence="1" id="KW-0732">Signal</keyword>
<feature type="signal peptide" evidence="1">
    <location>
        <begin position="1"/>
        <end position="27"/>
    </location>
</feature>
<protein>
    <submittedName>
        <fullName evidence="3">Uncharacterized protein</fullName>
    </submittedName>
</protein>
<evidence type="ECO:0000313" key="3">
    <source>
        <dbReference type="WBParaSite" id="PDA_v2.g26883.t1"/>
    </source>
</evidence>
<keyword evidence="2" id="KW-1185">Reference proteome</keyword>
<evidence type="ECO:0000256" key="1">
    <source>
        <dbReference type="SAM" id="SignalP"/>
    </source>
</evidence>
<accession>A0A914Q769</accession>
<evidence type="ECO:0000313" key="2">
    <source>
        <dbReference type="Proteomes" id="UP000887578"/>
    </source>
</evidence>
<organism evidence="2 3">
    <name type="scientific">Panagrolaimus davidi</name>
    <dbReference type="NCBI Taxonomy" id="227884"/>
    <lineage>
        <taxon>Eukaryota</taxon>
        <taxon>Metazoa</taxon>
        <taxon>Ecdysozoa</taxon>
        <taxon>Nematoda</taxon>
        <taxon>Chromadorea</taxon>
        <taxon>Rhabditida</taxon>
        <taxon>Tylenchina</taxon>
        <taxon>Panagrolaimomorpha</taxon>
        <taxon>Panagrolaimoidea</taxon>
        <taxon>Panagrolaimidae</taxon>
        <taxon>Panagrolaimus</taxon>
    </lineage>
</organism>
<dbReference type="Proteomes" id="UP000887578">
    <property type="component" value="Unplaced"/>
</dbReference>